<accession>C9Z3J5</accession>
<evidence type="ECO:0000313" key="2">
    <source>
        <dbReference type="EMBL" id="CBG68252.1"/>
    </source>
</evidence>
<gene>
    <name evidence="2" type="ordered locus">SCAB_10821</name>
</gene>
<feature type="region of interest" description="Disordered" evidence="1">
    <location>
        <begin position="98"/>
        <end position="119"/>
    </location>
</feature>
<proteinExistence type="predicted"/>
<dbReference type="HOGENOM" id="CLU_2060175_0_0_11"/>
<name>C9Z3J5_STRSW</name>
<keyword evidence="3" id="KW-1185">Reference proteome</keyword>
<dbReference type="STRING" id="680198.SCAB_10821"/>
<sequence>MPMPDTPGLRHVEHVMGTVFPFDIRDQPTPAIRTASAEAVTAPHFLHGAGARHTCVNGGGDLQLRGQACADRAWRVGRALTLTDAYATAVFAQGIAAQGRSERLDRHEAPAVLPGGRER</sequence>
<reference evidence="2 3" key="1">
    <citation type="journal article" date="2010" name="Mol. Plant Microbe Interact.">
        <title>Streptomyces scabies 87-22 contains a coronafacic acid-like biosynthetic cluster that contributes to plant-microbe interactions.</title>
        <authorList>
            <person name="Bignell D.R."/>
            <person name="Seipke R.F."/>
            <person name="Huguet-Tapia J.C."/>
            <person name="Chambers A.H."/>
            <person name="Parry R.J."/>
            <person name="Loria R."/>
        </authorList>
    </citation>
    <scope>NUCLEOTIDE SEQUENCE [LARGE SCALE GENOMIC DNA]</scope>
    <source>
        <strain evidence="2 3">87.22</strain>
    </source>
</reference>
<dbReference type="Proteomes" id="UP000001444">
    <property type="component" value="Chromosome"/>
</dbReference>
<dbReference type="EMBL" id="FN554889">
    <property type="protein sequence ID" value="CBG68252.1"/>
    <property type="molecule type" value="Genomic_DNA"/>
</dbReference>
<feature type="compositionally biased region" description="Basic and acidic residues" evidence="1">
    <location>
        <begin position="100"/>
        <end position="109"/>
    </location>
</feature>
<organism evidence="2 3">
    <name type="scientific">Streptomyces scabiei (strain 87.22)</name>
    <dbReference type="NCBI Taxonomy" id="680198"/>
    <lineage>
        <taxon>Bacteria</taxon>
        <taxon>Bacillati</taxon>
        <taxon>Actinomycetota</taxon>
        <taxon>Actinomycetes</taxon>
        <taxon>Kitasatosporales</taxon>
        <taxon>Streptomycetaceae</taxon>
        <taxon>Streptomyces</taxon>
    </lineage>
</organism>
<evidence type="ECO:0000313" key="3">
    <source>
        <dbReference type="Proteomes" id="UP000001444"/>
    </source>
</evidence>
<protein>
    <submittedName>
        <fullName evidence="2">Uncharacterized protein</fullName>
    </submittedName>
</protein>
<dbReference type="KEGG" id="scb:SCAB_10821"/>
<evidence type="ECO:0000256" key="1">
    <source>
        <dbReference type="SAM" id="MobiDB-lite"/>
    </source>
</evidence>
<dbReference type="AlphaFoldDB" id="C9Z3J5"/>